<dbReference type="RefSeq" id="WP_213499844.1">
    <property type="nucleotide sequence ID" value="NZ_CP074694.1"/>
</dbReference>
<dbReference type="InterPro" id="IPR025132">
    <property type="entry name" value="DUF4058"/>
</dbReference>
<keyword evidence="2" id="KW-1185">Reference proteome</keyword>
<reference evidence="1" key="1">
    <citation type="submission" date="2021-05" db="EMBL/GenBank/DDBJ databases">
        <title>Complete genome sequence of the cellulolytic planctomycete Telmatocola sphagniphila SP2T and characterization of the first cellulase from planctomycetes.</title>
        <authorList>
            <person name="Rakitin A.L."/>
            <person name="Beletsky A.V."/>
            <person name="Naumoff D.G."/>
            <person name="Kulichevskaya I.S."/>
            <person name="Mardanov A.V."/>
            <person name="Ravin N.V."/>
            <person name="Dedysh S.N."/>
        </authorList>
    </citation>
    <scope>NUCLEOTIDE SEQUENCE</scope>
    <source>
        <strain evidence="1">SP2T</strain>
    </source>
</reference>
<dbReference type="EMBL" id="CP074694">
    <property type="protein sequence ID" value="QVL34654.1"/>
    <property type="molecule type" value="Genomic_DNA"/>
</dbReference>
<proteinExistence type="predicted"/>
<name>A0A8E6EV91_9BACT</name>
<accession>A0A8E6EV91</accession>
<sequence length="228" mass="26534">MPSPFPGMNPYLEAEKLWPSFQQQLMNCLYQMLLPNLVDRYRSRLTQRDYLTEEPLFTSVLKIEHHEPFMEIRSRNDDRLVTLIDMVSPTNRTAAIGRNQILQQRAQALQTKANVVWIDLVLQGQFPWQGNPTNANQWDYTITAFRANQPDNPEIYGSTLAKRLPRFKIPLAAEDRDTIVDLQMCFTRCFELGNFPGAISYENDPPVPLNSENKLWLDSFLKNEKLRS</sequence>
<dbReference type="Pfam" id="PF13267">
    <property type="entry name" value="DUF4058"/>
    <property type="match status" value="2"/>
</dbReference>
<dbReference type="Proteomes" id="UP000676194">
    <property type="component" value="Chromosome"/>
</dbReference>
<gene>
    <name evidence="1" type="ORF">KIH39_12320</name>
</gene>
<organism evidence="1 2">
    <name type="scientific">Telmatocola sphagniphila</name>
    <dbReference type="NCBI Taxonomy" id="1123043"/>
    <lineage>
        <taxon>Bacteria</taxon>
        <taxon>Pseudomonadati</taxon>
        <taxon>Planctomycetota</taxon>
        <taxon>Planctomycetia</taxon>
        <taxon>Gemmatales</taxon>
        <taxon>Gemmataceae</taxon>
    </lineage>
</organism>
<protein>
    <submittedName>
        <fullName evidence="1">DUF4058 family protein</fullName>
    </submittedName>
</protein>
<dbReference type="KEGG" id="tsph:KIH39_12320"/>
<evidence type="ECO:0000313" key="1">
    <source>
        <dbReference type="EMBL" id="QVL34654.1"/>
    </source>
</evidence>
<evidence type="ECO:0000313" key="2">
    <source>
        <dbReference type="Proteomes" id="UP000676194"/>
    </source>
</evidence>
<dbReference type="AlphaFoldDB" id="A0A8E6EV91"/>